<evidence type="ECO:0000313" key="2">
    <source>
        <dbReference type="EMBL" id="GFN09247.1"/>
    </source>
</evidence>
<name>A0A7J0D6M2_STRMI</name>
<feature type="region of interest" description="Disordered" evidence="1">
    <location>
        <begin position="1"/>
        <end position="49"/>
    </location>
</feature>
<gene>
    <name evidence="2" type="ORF">Smic_78030</name>
    <name evidence="3" type="ORF">Smic_82610</name>
</gene>
<dbReference type="Proteomes" id="UP000498740">
    <property type="component" value="Unassembled WGS sequence"/>
</dbReference>
<sequence>MEYDRTAVGPGSPHGCRDRPITEHSGCRARPNSRRPSLTGSQRRVGGMLYDTAPTGQGALLCARDCSVSPYFVVRPYADGYGTGQTEGHQWTSPQNSAPANASGSYESPVACPARSSPNSAGAVSSG</sequence>
<dbReference type="EMBL" id="BLWD01000003">
    <property type="protein sequence ID" value="GFN09705.1"/>
    <property type="molecule type" value="Genomic_DNA"/>
</dbReference>
<protein>
    <submittedName>
        <fullName evidence="3">Uncharacterized protein</fullName>
    </submittedName>
</protein>
<reference evidence="3 4" key="1">
    <citation type="submission" date="2020-05" db="EMBL/GenBank/DDBJ databases">
        <title>Whole genome shotgun sequence of Streptomyces microflavus NBRC 13062.</title>
        <authorList>
            <person name="Komaki H."/>
            <person name="Tamura T."/>
        </authorList>
    </citation>
    <scope>NUCLEOTIDE SEQUENCE [LARGE SCALE GENOMIC DNA]</scope>
    <source>
        <strain evidence="3 4">NBRC 13062</strain>
    </source>
</reference>
<feature type="compositionally biased region" description="Polar residues" evidence="1">
    <location>
        <begin position="116"/>
        <end position="127"/>
    </location>
</feature>
<dbReference type="AlphaFoldDB" id="A0A7J0D6M2"/>
<feature type="compositionally biased region" description="Polar residues" evidence="1">
    <location>
        <begin position="84"/>
        <end position="106"/>
    </location>
</feature>
<evidence type="ECO:0000256" key="1">
    <source>
        <dbReference type="SAM" id="MobiDB-lite"/>
    </source>
</evidence>
<comment type="caution">
    <text evidence="3">The sequence shown here is derived from an EMBL/GenBank/DDBJ whole genome shotgun (WGS) entry which is preliminary data.</text>
</comment>
<accession>A0A7J0D6M2</accession>
<proteinExistence type="predicted"/>
<feature type="region of interest" description="Disordered" evidence="1">
    <location>
        <begin position="77"/>
        <end position="127"/>
    </location>
</feature>
<evidence type="ECO:0000313" key="4">
    <source>
        <dbReference type="Proteomes" id="UP000498740"/>
    </source>
</evidence>
<feature type="compositionally biased region" description="Basic and acidic residues" evidence="1">
    <location>
        <begin position="15"/>
        <end position="26"/>
    </location>
</feature>
<dbReference type="EMBL" id="BLWD01000002">
    <property type="protein sequence ID" value="GFN09247.1"/>
    <property type="molecule type" value="Genomic_DNA"/>
</dbReference>
<organism evidence="3 4">
    <name type="scientific">Streptomyces microflavus</name>
    <name type="common">Streptomyces lipmanii</name>
    <dbReference type="NCBI Taxonomy" id="1919"/>
    <lineage>
        <taxon>Bacteria</taxon>
        <taxon>Bacillati</taxon>
        <taxon>Actinomycetota</taxon>
        <taxon>Actinomycetes</taxon>
        <taxon>Kitasatosporales</taxon>
        <taxon>Streptomycetaceae</taxon>
        <taxon>Streptomyces</taxon>
    </lineage>
</organism>
<evidence type="ECO:0000313" key="3">
    <source>
        <dbReference type="EMBL" id="GFN09705.1"/>
    </source>
</evidence>